<dbReference type="InterPro" id="IPR051546">
    <property type="entry name" value="Aspartate_Ammonia-Lyase"/>
</dbReference>
<dbReference type="Gene3D" id="1.10.275.10">
    <property type="entry name" value="Fumarase/aspartase (N-terminal domain)"/>
    <property type="match status" value="1"/>
</dbReference>
<dbReference type="GO" id="GO:0006531">
    <property type="term" value="P:aspartate metabolic process"/>
    <property type="evidence" value="ECO:0007669"/>
    <property type="project" value="TreeGrafter"/>
</dbReference>
<dbReference type="PANTHER" id="PTHR42696:SF2">
    <property type="entry name" value="ASPARTATE AMMONIA-LYASE"/>
    <property type="match status" value="1"/>
</dbReference>
<feature type="non-terminal residue" evidence="1">
    <location>
        <position position="57"/>
    </location>
</feature>
<dbReference type="AlphaFoldDB" id="A0A382KEB1"/>
<dbReference type="PANTHER" id="PTHR42696">
    <property type="entry name" value="ASPARTATE AMMONIA-LYASE"/>
    <property type="match status" value="1"/>
</dbReference>
<dbReference type="GO" id="GO:0005829">
    <property type="term" value="C:cytosol"/>
    <property type="evidence" value="ECO:0007669"/>
    <property type="project" value="TreeGrafter"/>
</dbReference>
<name>A0A382KEB1_9ZZZZ</name>
<evidence type="ECO:0008006" key="2">
    <source>
        <dbReference type="Google" id="ProtNLM"/>
    </source>
</evidence>
<dbReference type="GO" id="GO:0008797">
    <property type="term" value="F:aspartate ammonia-lyase activity"/>
    <property type="evidence" value="ECO:0007669"/>
    <property type="project" value="TreeGrafter"/>
</dbReference>
<protein>
    <recommendedName>
        <fullName evidence="2">Fumarate lyase N-terminal domain-containing protein</fullName>
    </recommendedName>
</protein>
<sequence length="57" mass="6255">MTDGYRVERDSLGEVQVPDDALYGAQTQRAVENFPISGQRFGRGFIQALALIKKVAA</sequence>
<reference evidence="1" key="1">
    <citation type="submission" date="2018-05" db="EMBL/GenBank/DDBJ databases">
        <authorList>
            <person name="Lanie J.A."/>
            <person name="Ng W.-L."/>
            <person name="Kazmierczak K.M."/>
            <person name="Andrzejewski T.M."/>
            <person name="Davidsen T.M."/>
            <person name="Wayne K.J."/>
            <person name="Tettelin H."/>
            <person name="Glass J.I."/>
            <person name="Rusch D."/>
            <person name="Podicherti R."/>
            <person name="Tsui H.-C.T."/>
            <person name="Winkler M.E."/>
        </authorList>
    </citation>
    <scope>NUCLEOTIDE SEQUENCE</scope>
</reference>
<proteinExistence type="predicted"/>
<dbReference type="SUPFAM" id="SSF48557">
    <property type="entry name" value="L-aspartase-like"/>
    <property type="match status" value="1"/>
</dbReference>
<dbReference type="InterPro" id="IPR024083">
    <property type="entry name" value="Fumarase/histidase_N"/>
</dbReference>
<accession>A0A382KEB1</accession>
<gene>
    <name evidence="1" type="ORF">METZ01_LOCUS274627</name>
</gene>
<dbReference type="EMBL" id="UINC01079617">
    <property type="protein sequence ID" value="SVC21773.1"/>
    <property type="molecule type" value="Genomic_DNA"/>
</dbReference>
<organism evidence="1">
    <name type="scientific">marine metagenome</name>
    <dbReference type="NCBI Taxonomy" id="408172"/>
    <lineage>
        <taxon>unclassified sequences</taxon>
        <taxon>metagenomes</taxon>
        <taxon>ecological metagenomes</taxon>
    </lineage>
</organism>
<evidence type="ECO:0000313" key="1">
    <source>
        <dbReference type="EMBL" id="SVC21773.1"/>
    </source>
</evidence>
<dbReference type="InterPro" id="IPR008948">
    <property type="entry name" value="L-Aspartase-like"/>
</dbReference>